<organism evidence="13 14">
    <name type="scientific">Porites evermanni</name>
    <dbReference type="NCBI Taxonomy" id="104178"/>
    <lineage>
        <taxon>Eukaryota</taxon>
        <taxon>Metazoa</taxon>
        <taxon>Cnidaria</taxon>
        <taxon>Anthozoa</taxon>
        <taxon>Hexacorallia</taxon>
        <taxon>Scleractinia</taxon>
        <taxon>Fungiina</taxon>
        <taxon>Poritidae</taxon>
        <taxon>Porites</taxon>
    </lineage>
</organism>
<comment type="subcellular location">
    <subcellularLocation>
        <location evidence="1">Cell membrane</location>
        <topology evidence="1">Single-pass type I membrane protein</topology>
    </subcellularLocation>
</comment>
<keyword evidence="8" id="KW-1015">Disulfide bond</keyword>
<keyword evidence="6 10" id="KW-1133">Transmembrane helix</keyword>
<gene>
    <name evidence="13" type="ORF">PEVE_00002501</name>
</gene>
<dbReference type="SMART" id="SM01411">
    <property type="entry name" value="Ephrin_rec_like"/>
    <property type="match status" value="4"/>
</dbReference>
<evidence type="ECO:0000256" key="9">
    <source>
        <dbReference type="ARBA" id="ARBA00023180"/>
    </source>
</evidence>
<keyword evidence="14" id="KW-1185">Reference proteome</keyword>
<dbReference type="InterPro" id="IPR056607">
    <property type="entry name" value="Elapor1/2_MRH"/>
</dbReference>
<feature type="signal peptide" evidence="11">
    <location>
        <begin position="1"/>
        <end position="22"/>
    </location>
</feature>
<keyword evidence="7 10" id="KW-0472">Membrane</keyword>
<comment type="similarity">
    <text evidence="2">Belongs to the ELAPOR family.</text>
</comment>
<sequence>MDRRCLLLIPVVFFTFIMPALALDKCKEDQLTYEFTECDSAEGRWRVAVPKDPNSCEAGEVPVRQKECIYTCEPGHYVDVGSKTLECKVCPKGTYSVGGGVRFSKWDQLPTGFESRISDEHYEGYGYDDEYFHETKSGNCSKTGWTPRGDSIASPGDECTSELSYAVTLQKDGHVSFDYYYTDDTYTVFRVFVRNEQCKVSSLSKDDTFPPSSSNNEWLTTKINLKAGRNVIIWQATAITYDYKDEDSRREPVYIKSIEIQGVSYTSECTPCEAGFYNDQEAQGSCKMCPVNTFSAPGALECSKCNEVTEYAGRGAKNCSQRKPCTQQDYYDIRTACDDQGKTEVKYMWVEPKICREDVDGAIKLPASGEKQDCPPCNPGMHQNSTGNNQCVYCPANHFSDGKVDCKECAVSTEAVYGYHMRWWHTIPEPLKASCFSMSDRGCTSKQGWQPRKNFLDSGINQADDVYMSLRLSVKGFGGSEGLNDPHQGQHGLVTFDFEMICNGDCTFKFKEKPLYKGTSEIQTWTGTNGRQKYSYIISSQRSTEFLWTFQKHSSYSFDDSESSTYTNDRVKIFSITVNNTVEGGADHCRECPVSSKEKGCISCPEGNYVDTEKHACVPCPRGTYLNTSNPYGRDSCIKCGPGLKSEEGSTMCHSDCIFFSNKHGRFFNFSGLNGAHSIASSPSFTSRGFRYYHLFNMSLCGHPYQMARCHSNISLSSGKEEYFNLTSPACRMTVVPDPHVITTQTMSLAEHFLGIYEDVRDNITDETSVFGEDGGPVTNTSTVFLFKLHSSRPTSACHQGRSVWVTVLCDVTAGKGVLQLPAKCPDGTCDGCRFEMLWRTKFACPVCSVFDYTGVTSSCESGKKTTKYMWNNPRLCRDGVTLPGDVEEHCSIFEQSVGSAMKDFKIGIAVVAGLVVLMICTMFGLWYKNRKLTYKYHRLVHNSGDKPGELPQVERCVVEDGEEDDEEVHFKAGKDRGRKILKKIKDMASGGKKKEKVTFDDDDDEYFESVHLEPGKEALSDDF</sequence>
<feature type="transmembrane region" description="Helical" evidence="10">
    <location>
        <begin position="907"/>
        <end position="928"/>
    </location>
</feature>
<dbReference type="PANTHER" id="PTHR22727">
    <property type="entry name" value="PROTEIN CBG13728"/>
    <property type="match status" value="1"/>
</dbReference>
<keyword evidence="9" id="KW-0325">Glycoprotein</keyword>
<dbReference type="SUPFAM" id="SSF50911">
    <property type="entry name" value="Mannose 6-phosphate receptor domain"/>
    <property type="match status" value="1"/>
</dbReference>
<proteinExistence type="inferred from homology"/>
<dbReference type="SUPFAM" id="SSF57184">
    <property type="entry name" value="Growth factor receptor domain"/>
    <property type="match status" value="2"/>
</dbReference>
<dbReference type="InterPro" id="IPR009030">
    <property type="entry name" value="Growth_fac_rcpt_cys_sf"/>
</dbReference>
<protein>
    <recommendedName>
        <fullName evidence="12">MRH domain-containing protein</fullName>
    </recommendedName>
</protein>
<dbReference type="InterPro" id="IPR056609">
    <property type="entry name" value="Elapor1-like_3rd"/>
</dbReference>
<dbReference type="EMBL" id="CALNXI010001147">
    <property type="protein sequence ID" value="CAH3157467.1"/>
    <property type="molecule type" value="Genomic_DNA"/>
</dbReference>
<keyword evidence="4 10" id="KW-0812">Transmembrane</keyword>
<dbReference type="InterPro" id="IPR039181">
    <property type="entry name" value="Elapor1/2"/>
</dbReference>
<evidence type="ECO:0000256" key="10">
    <source>
        <dbReference type="SAM" id="Phobius"/>
    </source>
</evidence>
<evidence type="ECO:0000256" key="4">
    <source>
        <dbReference type="ARBA" id="ARBA00022692"/>
    </source>
</evidence>
<dbReference type="Pfam" id="PF23087">
    <property type="entry name" value="MRH_ELAPOR1_9th"/>
    <property type="match status" value="1"/>
</dbReference>
<evidence type="ECO:0000313" key="14">
    <source>
        <dbReference type="Proteomes" id="UP001159427"/>
    </source>
</evidence>
<keyword evidence="3" id="KW-1003">Cell membrane</keyword>
<evidence type="ECO:0000256" key="5">
    <source>
        <dbReference type="ARBA" id="ARBA00022729"/>
    </source>
</evidence>
<keyword evidence="5 11" id="KW-0732">Signal</keyword>
<dbReference type="Pfam" id="PF23032">
    <property type="entry name" value="GBD_ELAPOR1-like_3rd"/>
    <property type="match status" value="1"/>
</dbReference>
<dbReference type="Pfam" id="PF23091">
    <property type="entry name" value="TNFR_ELAPOR1_6th"/>
    <property type="match status" value="1"/>
</dbReference>
<dbReference type="Pfam" id="PF23089">
    <property type="entry name" value="ELAPOR1_C"/>
    <property type="match status" value="2"/>
</dbReference>
<accession>A0ABN8Q541</accession>
<dbReference type="PANTHER" id="PTHR22727:SF15">
    <property type="entry name" value="MRH DOMAIN-CONTAINING PROTEIN"/>
    <property type="match status" value="1"/>
</dbReference>
<feature type="domain" description="MRH" evidence="12">
    <location>
        <begin position="655"/>
        <end position="847"/>
    </location>
</feature>
<evidence type="ECO:0000256" key="11">
    <source>
        <dbReference type="SAM" id="SignalP"/>
    </source>
</evidence>
<evidence type="ECO:0000256" key="6">
    <source>
        <dbReference type="ARBA" id="ARBA00022989"/>
    </source>
</evidence>
<reference evidence="13 14" key="1">
    <citation type="submission" date="2022-05" db="EMBL/GenBank/DDBJ databases">
        <authorList>
            <consortium name="Genoscope - CEA"/>
            <person name="William W."/>
        </authorList>
    </citation>
    <scope>NUCLEOTIDE SEQUENCE [LARGE SCALE GENOMIC DNA]</scope>
</reference>
<dbReference type="InterPro" id="IPR056610">
    <property type="entry name" value="Elapor1/2_TNFR-like"/>
</dbReference>
<evidence type="ECO:0000256" key="7">
    <source>
        <dbReference type="ARBA" id="ARBA00023136"/>
    </source>
</evidence>
<dbReference type="Pfam" id="PF23031">
    <property type="entry name" value="GBD_ELAPOR1"/>
    <property type="match status" value="1"/>
</dbReference>
<dbReference type="Gene3D" id="2.60.120.260">
    <property type="entry name" value="Galactose-binding domain-like"/>
    <property type="match status" value="1"/>
</dbReference>
<evidence type="ECO:0000256" key="3">
    <source>
        <dbReference type="ARBA" id="ARBA00022475"/>
    </source>
</evidence>
<evidence type="ECO:0000256" key="1">
    <source>
        <dbReference type="ARBA" id="ARBA00004251"/>
    </source>
</evidence>
<dbReference type="PROSITE" id="PS51914">
    <property type="entry name" value="MRH"/>
    <property type="match status" value="1"/>
</dbReference>
<dbReference type="InterPro" id="IPR056608">
    <property type="entry name" value="Elapor1/2_GBD"/>
</dbReference>
<evidence type="ECO:0000256" key="8">
    <source>
        <dbReference type="ARBA" id="ARBA00023157"/>
    </source>
</evidence>
<feature type="chain" id="PRO_5046339206" description="MRH domain-containing protein" evidence="11">
    <location>
        <begin position="23"/>
        <end position="1024"/>
    </location>
</feature>
<evidence type="ECO:0000256" key="2">
    <source>
        <dbReference type="ARBA" id="ARBA00007627"/>
    </source>
</evidence>
<comment type="caution">
    <text evidence="13">The sequence shown here is derived from an EMBL/GenBank/DDBJ whole genome shotgun (WGS) entry which is preliminary data.</text>
</comment>
<evidence type="ECO:0000313" key="13">
    <source>
        <dbReference type="EMBL" id="CAH3157467.1"/>
    </source>
</evidence>
<evidence type="ECO:0000259" key="12">
    <source>
        <dbReference type="PROSITE" id="PS51914"/>
    </source>
</evidence>
<name>A0ABN8Q541_9CNID</name>
<dbReference type="Gene3D" id="2.10.50.10">
    <property type="entry name" value="Tumor Necrosis Factor Receptor, subunit A, domain 2"/>
    <property type="match status" value="2"/>
</dbReference>
<dbReference type="InterPro" id="IPR056606">
    <property type="entry name" value="Elapor1/2_C"/>
</dbReference>
<dbReference type="Proteomes" id="UP001159427">
    <property type="component" value="Unassembled WGS sequence"/>
</dbReference>
<dbReference type="InterPro" id="IPR044865">
    <property type="entry name" value="MRH_dom"/>
</dbReference>
<dbReference type="InterPro" id="IPR009011">
    <property type="entry name" value="Man6P_isomerase_rcpt-bd_dom_sf"/>
</dbReference>